<organism evidence="5 6">
    <name type="scientific">Actinocorallia aurantiaca</name>
    <dbReference type="NCBI Taxonomy" id="46204"/>
    <lineage>
        <taxon>Bacteria</taxon>
        <taxon>Bacillati</taxon>
        <taxon>Actinomycetota</taxon>
        <taxon>Actinomycetes</taxon>
        <taxon>Streptosporangiales</taxon>
        <taxon>Thermomonosporaceae</taxon>
        <taxon>Actinocorallia</taxon>
    </lineage>
</organism>
<dbReference type="Gene3D" id="3.40.50.970">
    <property type="match status" value="1"/>
</dbReference>
<gene>
    <name evidence="5" type="ORF">GCM10010439_37020</name>
</gene>
<dbReference type="InterPro" id="IPR050642">
    <property type="entry name" value="PDH_E1_Alpha_Subunit"/>
</dbReference>
<evidence type="ECO:0000259" key="4">
    <source>
        <dbReference type="Pfam" id="PF00676"/>
    </source>
</evidence>
<dbReference type="EMBL" id="BAAATZ010000013">
    <property type="protein sequence ID" value="GAA2728546.1"/>
    <property type="molecule type" value="Genomic_DNA"/>
</dbReference>
<keyword evidence="3" id="KW-0786">Thiamine pyrophosphate</keyword>
<comment type="cofactor">
    <cofactor evidence="1">
        <name>thiamine diphosphate</name>
        <dbReference type="ChEBI" id="CHEBI:58937"/>
    </cofactor>
</comment>
<dbReference type="PANTHER" id="PTHR11516:SF60">
    <property type="entry name" value="PYRUVATE DEHYDROGENASE E1 COMPONENT SUBUNIT ALPHA"/>
    <property type="match status" value="1"/>
</dbReference>
<protein>
    <submittedName>
        <fullName evidence="5">Thiamine pyrophosphate-dependent dehydrogenase E1 component subunit alpha</fullName>
    </submittedName>
</protein>
<dbReference type="CDD" id="cd02000">
    <property type="entry name" value="TPP_E1_PDC_ADC_BCADC"/>
    <property type="match status" value="1"/>
</dbReference>
<dbReference type="InterPro" id="IPR029061">
    <property type="entry name" value="THDP-binding"/>
</dbReference>
<proteinExistence type="predicted"/>
<dbReference type="SUPFAM" id="SSF52518">
    <property type="entry name" value="Thiamin diphosphate-binding fold (THDP-binding)"/>
    <property type="match status" value="1"/>
</dbReference>
<reference evidence="5 6" key="1">
    <citation type="journal article" date="2019" name="Int. J. Syst. Evol. Microbiol.">
        <title>The Global Catalogue of Microorganisms (GCM) 10K type strain sequencing project: providing services to taxonomists for standard genome sequencing and annotation.</title>
        <authorList>
            <consortium name="The Broad Institute Genomics Platform"/>
            <consortium name="The Broad Institute Genome Sequencing Center for Infectious Disease"/>
            <person name="Wu L."/>
            <person name="Ma J."/>
        </authorList>
    </citation>
    <scope>NUCLEOTIDE SEQUENCE [LARGE SCALE GENOMIC DNA]</scope>
    <source>
        <strain evidence="5 6">JCM 8201</strain>
    </source>
</reference>
<evidence type="ECO:0000313" key="6">
    <source>
        <dbReference type="Proteomes" id="UP001501842"/>
    </source>
</evidence>
<feature type="domain" description="Dehydrogenase E1 component" evidence="4">
    <location>
        <begin position="27"/>
        <end position="323"/>
    </location>
</feature>
<keyword evidence="2" id="KW-0560">Oxidoreductase</keyword>
<evidence type="ECO:0000256" key="1">
    <source>
        <dbReference type="ARBA" id="ARBA00001964"/>
    </source>
</evidence>
<name>A0ABN3UEG4_9ACTN</name>
<evidence type="ECO:0000256" key="2">
    <source>
        <dbReference type="ARBA" id="ARBA00023002"/>
    </source>
</evidence>
<keyword evidence="6" id="KW-1185">Reference proteome</keyword>
<evidence type="ECO:0000256" key="3">
    <source>
        <dbReference type="ARBA" id="ARBA00023052"/>
    </source>
</evidence>
<dbReference type="RefSeq" id="WP_344451720.1">
    <property type="nucleotide sequence ID" value="NZ_BAAATZ010000013.1"/>
</dbReference>
<comment type="caution">
    <text evidence="5">The sequence shown here is derived from an EMBL/GenBank/DDBJ whole genome shotgun (WGS) entry which is preliminary data.</text>
</comment>
<dbReference type="PANTHER" id="PTHR11516">
    <property type="entry name" value="PYRUVATE DEHYDROGENASE E1 COMPONENT, ALPHA SUBUNIT BACTERIAL AND ORGANELLAR"/>
    <property type="match status" value="1"/>
</dbReference>
<dbReference type="Pfam" id="PF00676">
    <property type="entry name" value="E1_dh"/>
    <property type="match status" value="1"/>
</dbReference>
<dbReference type="InterPro" id="IPR001017">
    <property type="entry name" value="DH_E1"/>
</dbReference>
<evidence type="ECO:0000313" key="5">
    <source>
        <dbReference type="EMBL" id="GAA2728546.1"/>
    </source>
</evidence>
<dbReference type="Proteomes" id="UP001501842">
    <property type="component" value="Unassembled WGS sequence"/>
</dbReference>
<accession>A0ABN3UEG4</accession>
<sequence>MNQTKVSEVSELPAGVPEATLVDLYRTMSLIRTFEERVHELFVEGELPGFLHLCSGQEATAAGVIAHLRTEDGITSTHRNHGHALAKGVSPAAMMIELYGRAGGTNAGKGGSMHLADQRVGHVASGGIVGAGAPLALGLAQAAKLAGTDGVAAVFFGDGAAQQGTVLESMNLAAVWKLPILFVCENNLFGQATTIGYSSAVAPAARAEGFGMASEEVDGQDVIAVYQAAGRAVERARAGEGPTYLELTTYSYHGAWEGEPKRAYRLPEVESDFRGRDPLRLLAAALAAVKQDWIDVKDEIEEEIEEQVESAIEAGRAAPYPDPATVTEGVYADPTVTIDRDGLTVH</sequence>